<keyword evidence="1" id="KW-0378">Hydrolase</keyword>
<evidence type="ECO:0000256" key="2">
    <source>
        <dbReference type="SAM" id="SignalP"/>
    </source>
</evidence>
<evidence type="ECO:0000313" key="4">
    <source>
        <dbReference type="EMBL" id="MDR6942188.1"/>
    </source>
</evidence>
<protein>
    <submittedName>
        <fullName evidence="4">CubicO group peptidase (Beta-lactamase class C family)</fullName>
    </submittedName>
</protein>
<dbReference type="InterPro" id="IPR050789">
    <property type="entry name" value="Diverse_Enzym_Activities"/>
</dbReference>
<keyword evidence="5" id="KW-1185">Reference proteome</keyword>
<dbReference type="RefSeq" id="WP_310095047.1">
    <property type="nucleotide sequence ID" value="NZ_JAVDUU010000002.1"/>
</dbReference>
<dbReference type="InterPro" id="IPR001466">
    <property type="entry name" value="Beta-lactam-related"/>
</dbReference>
<dbReference type="PANTHER" id="PTHR43283">
    <property type="entry name" value="BETA-LACTAMASE-RELATED"/>
    <property type="match status" value="1"/>
</dbReference>
<reference evidence="4 5" key="1">
    <citation type="submission" date="2023-07" db="EMBL/GenBank/DDBJ databases">
        <title>Sorghum-associated microbial communities from plants grown in Nebraska, USA.</title>
        <authorList>
            <person name="Schachtman D."/>
        </authorList>
    </citation>
    <scope>NUCLEOTIDE SEQUENCE [LARGE SCALE GENOMIC DNA]</scope>
    <source>
        <strain evidence="4 5">3262</strain>
    </source>
</reference>
<dbReference type="InterPro" id="IPR012338">
    <property type="entry name" value="Beta-lactam/transpept-like"/>
</dbReference>
<evidence type="ECO:0000313" key="5">
    <source>
        <dbReference type="Proteomes" id="UP001247620"/>
    </source>
</evidence>
<evidence type="ECO:0000256" key="1">
    <source>
        <dbReference type="ARBA" id="ARBA00022801"/>
    </source>
</evidence>
<dbReference type="Gene3D" id="3.40.710.10">
    <property type="entry name" value="DD-peptidase/beta-lactamase superfamily"/>
    <property type="match status" value="1"/>
</dbReference>
<dbReference type="PANTHER" id="PTHR43283:SF11">
    <property type="entry name" value="BETA-LACTAMASE-RELATED DOMAIN-CONTAINING PROTEIN"/>
    <property type="match status" value="1"/>
</dbReference>
<accession>A0ABU1TA16</accession>
<proteinExistence type="predicted"/>
<keyword evidence="2" id="KW-0732">Signal</keyword>
<feature type="chain" id="PRO_5045803452" evidence="2">
    <location>
        <begin position="25"/>
        <end position="608"/>
    </location>
</feature>
<feature type="domain" description="Beta-lactamase-related" evidence="3">
    <location>
        <begin position="233"/>
        <end position="589"/>
    </location>
</feature>
<name>A0ABU1TA16_9SPHI</name>
<dbReference type="Proteomes" id="UP001247620">
    <property type="component" value="Unassembled WGS sequence"/>
</dbReference>
<gene>
    <name evidence="4" type="ORF">J2W55_002030</name>
</gene>
<dbReference type="Pfam" id="PF00144">
    <property type="entry name" value="Beta-lactamase"/>
    <property type="match status" value="1"/>
</dbReference>
<sequence>MIKNKWGYAPLVLLGFTLFNTACAQIPPVNIPTGQAYVNEERLVERSTILFNNSKYLIPLQDLDQLKIASVHFSSPYAMAFDSLLNKYSKVQAFDGNAYSGPKTLIDLSSDLKWYNTIILQLTNADLNNPQVIDFISSNQRLKNVIVAVFGGGEVLSKLSNITAPILWSERLTPVSAFYSAQAIFGGLPVTQKLTRTYSPQFATGMGFITNKIRLQYTVPEDAGINSNNLTGIDDIAREAITQHATPGCVVLVAKDGKVIFNKAYGYHTYENTIPDRITDIFDLASMTKITATTVEAMKLTDEGKLSLEATVGDYIPLARKSNKNGLQIRELLMHQAGLIPDIKTFEKIKPSDYSTDSSAAYPTHVSDHYFVRKDYYKDVMFPDMLNSPLPTRGQYVYSDVGLLFMKEVVESITSIPENVYVQQQFYAPLGMQTAGFLPLYRFSQDRIPPTENDQEYRHSLLDGYVHDPTAALMGGVAGHAGLFASANDVAIMYQMLLNRGNYGGVQYFKPEVVDLFTSKQSAVSRRGLGFDRWDPIADRHYPSKLASPQTYGHTGFTGTCIWVDPKYNLVYVFLSNRVHPNASNKLGSLNIRPRIQDVVYEAINKGM</sequence>
<dbReference type="EMBL" id="JAVDUU010000002">
    <property type="protein sequence ID" value="MDR6942188.1"/>
    <property type="molecule type" value="Genomic_DNA"/>
</dbReference>
<comment type="caution">
    <text evidence="4">The sequence shown here is derived from an EMBL/GenBank/DDBJ whole genome shotgun (WGS) entry which is preliminary data.</text>
</comment>
<organism evidence="4 5">
    <name type="scientific">Mucilaginibacter pocheonensis</name>
    <dbReference type="NCBI Taxonomy" id="398050"/>
    <lineage>
        <taxon>Bacteria</taxon>
        <taxon>Pseudomonadati</taxon>
        <taxon>Bacteroidota</taxon>
        <taxon>Sphingobacteriia</taxon>
        <taxon>Sphingobacteriales</taxon>
        <taxon>Sphingobacteriaceae</taxon>
        <taxon>Mucilaginibacter</taxon>
    </lineage>
</organism>
<dbReference type="SUPFAM" id="SSF56601">
    <property type="entry name" value="beta-lactamase/transpeptidase-like"/>
    <property type="match status" value="1"/>
</dbReference>
<feature type="signal peptide" evidence="2">
    <location>
        <begin position="1"/>
        <end position="24"/>
    </location>
</feature>
<evidence type="ECO:0000259" key="3">
    <source>
        <dbReference type="Pfam" id="PF00144"/>
    </source>
</evidence>